<dbReference type="eggNOG" id="COG3293">
    <property type="taxonomic scope" value="Bacteria"/>
</dbReference>
<dbReference type="EMBL" id="CP000155">
    <property type="protein sequence ID" value="ABC28913.1"/>
    <property type="molecule type" value="Genomic_DNA"/>
</dbReference>
<reference evidence="1 2" key="1">
    <citation type="journal article" date="2005" name="Nucleic Acids Res.">
        <title>Genomic blueprint of Hahella chejuensis, a marine microbe producing an algicidal agent.</title>
        <authorList>
            <person name="Jeong H."/>
            <person name="Yim J.H."/>
            <person name="Lee C."/>
            <person name="Choi S.-H."/>
            <person name="Park Y.K."/>
            <person name="Yoon S.H."/>
            <person name="Hur C.-G."/>
            <person name="Kang H.-Y."/>
            <person name="Kim D."/>
            <person name="Lee H.H."/>
            <person name="Park K.H."/>
            <person name="Park S.-H."/>
            <person name="Park H.-S."/>
            <person name="Lee H.K."/>
            <person name="Oh T.K."/>
            <person name="Kim J.F."/>
        </authorList>
    </citation>
    <scope>NUCLEOTIDE SEQUENCE [LARGE SCALE GENOMIC DNA]</scope>
    <source>
        <strain evidence="1 2">KCTC 2396</strain>
    </source>
</reference>
<name>Q2SKB1_HAHCH</name>
<dbReference type="Proteomes" id="UP000000238">
    <property type="component" value="Chromosome"/>
</dbReference>
<evidence type="ECO:0000313" key="1">
    <source>
        <dbReference type="EMBL" id="ABC28913.1"/>
    </source>
</evidence>
<dbReference type="KEGG" id="hch:HCH_02082"/>
<dbReference type="HOGENOM" id="CLU_3328552_0_0_6"/>
<dbReference type="STRING" id="349521.HCH_02082"/>
<keyword evidence="2" id="KW-1185">Reference proteome</keyword>
<dbReference type="AlphaFoldDB" id="Q2SKB1"/>
<accession>Q2SKB1</accession>
<protein>
    <submittedName>
        <fullName evidence="1">Uncharacterized protein</fullName>
    </submittedName>
</protein>
<evidence type="ECO:0000313" key="2">
    <source>
        <dbReference type="Proteomes" id="UP000000238"/>
    </source>
</evidence>
<proteinExistence type="predicted"/>
<sequence>MSRDYQRLSAVLAGFHFIAFVCLMLPTAMKALAASGCL</sequence>
<gene>
    <name evidence="1" type="ordered locus">HCH_02082</name>
</gene>
<organism evidence="1 2">
    <name type="scientific">Hahella chejuensis (strain KCTC 2396)</name>
    <dbReference type="NCBI Taxonomy" id="349521"/>
    <lineage>
        <taxon>Bacteria</taxon>
        <taxon>Pseudomonadati</taxon>
        <taxon>Pseudomonadota</taxon>
        <taxon>Gammaproteobacteria</taxon>
        <taxon>Oceanospirillales</taxon>
        <taxon>Hahellaceae</taxon>
        <taxon>Hahella</taxon>
    </lineage>
</organism>